<organism evidence="2 3">
    <name type="scientific">Phyllosticta citribraziliensis</name>
    <dbReference type="NCBI Taxonomy" id="989973"/>
    <lineage>
        <taxon>Eukaryota</taxon>
        <taxon>Fungi</taxon>
        <taxon>Dikarya</taxon>
        <taxon>Ascomycota</taxon>
        <taxon>Pezizomycotina</taxon>
        <taxon>Dothideomycetes</taxon>
        <taxon>Dothideomycetes incertae sedis</taxon>
        <taxon>Botryosphaeriales</taxon>
        <taxon>Phyllostictaceae</taxon>
        <taxon>Phyllosticta</taxon>
    </lineage>
</organism>
<gene>
    <name evidence="2" type="ORF">J3D65DRAFT_618870</name>
</gene>
<sequence>MVAVRSSSKSALGAGLTRPGLTEHKEQWARRPSVGIIIHQTISKRRHIMASNLPRDSRLAIWLSACQNRPGFDLLTTPTPYSASSFSKSSDFLPPFLGLLQCRHDIDGAIAQLERAKRVVDVKAQLANMRTRFQRLVQNTSADFWKNAARMAIATMPFEEIQFNQKGSHGPEESSEEDAGEADEDDESSESEEEDPKEAWTRFQRTRRMHILHYVVSRHRVGRLIANVKGSGSMILRQQVQAGAAPPALRGQVIAELEALATMAKTELVQEMQGESGATEAYRVAMIAVLRDELRR</sequence>
<name>A0ABR1LWE7_9PEZI</name>
<evidence type="ECO:0000256" key="1">
    <source>
        <dbReference type="SAM" id="MobiDB-lite"/>
    </source>
</evidence>
<dbReference type="Proteomes" id="UP001360953">
    <property type="component" value="Unassembled WGS sequence"/>
</dbReference>
<dbReference type="EMBL" id="JBBPEH010000004">
    <property type="protein sequence ID" value="KAK7539514.1"/>
    <property type="molecule type" value="Genomic_DNA"/>
</dbReference>
<accession>A0ABR1LWE7</accession>
<reference evidence="2 3" key="1">
    <citation type="submission" date="2024-04" db="EMBL/GenBank/DDBJ databases">
        <title>Phyllosticta paracitricarpa is synonymous to the EU quarantine fungus P. citricarpa based on phylogenomic analyses.</title>
        <authorList>
            <consortium name="Lawrence Berkeley National Laboratory"/>
            <person name="Van ingen-buijs V.A."/>
            <person name="Van westerhoven A.C."/>
            <person name="Haridas S."/>
            <person name="Skiadas P."/>
            <person name="Martin F."/>
            <person name="Groenewald J.Z."/>
            <person name="Crous P.W."/>
            <person name="Seidl M.F."/>
        </authorList>
    </citation>
    <scope>NUCLEOTIDE SEQUENCE [LARGE SCALE GENOMIC DNA]</scope>
    <source>
        <strain evidence="2 3">CPC 17464</strain>
    </source>
</reference>
<feature type="compositionally biased region" description="Acidic residues" evidence="1">
    <location>
        <begin position="173"/>
        <end position="196"/>
    </location>
</feature>
<dbReference type="RefSeq" id="XP_066656785.1">
    <property type="nucleotide sequence ID" value="XM_066799693.1"/>
</dbReference>
<dbReference type="GeneID" id="92032599"/>
<feature type="region of interest" description="Disordered" evidence="1">
    <location>
        <begin position="164"/>
        <end position="201"/>
    </location>
</feature>
<evidence type="ECO:0000313" key="2">
    <source>
        <dbReference type="EMBL" id="KAK7539514.1"/>
    </source>
</evidence>
<evidence type="ECO:0000313" key="3">
    <source>
        <dbReference type="Proteomes" id="UP001360953"/>
    </source>
</evidence>
<proteinExistence type="predicted"/>
<comment type="caution">
    <text evidence="2">The sequence shown here is derived from an EMBL/GenBank/DDBJ whole genome shotgun (WGS) entry which is preliminary data.</text>
</comment>
<keyword evidence="3" id="KW-1185">Reference proteome</keyword>
<protein>
    <submittedName>
        <fullName evidence="2">Uncharacterized protein</fullName>
    </submittedName>
</protein>